<keyword evidence="7 17" id="KW-0028">Amino-acid biosynthesis</keyword>
<dbReference type="GO" id="GO:0051539">
    <property type="term" value="F:4 iron, 4 sulfur cluster binding"/>
    <property type="evidence" value="ECO:0007669"/>
    <property type="project" value="UniProtKB-UniRule"/>
</dbReference>
<dbReference type="GO" id="GO:0004409">
    <property type="term" value="F:homoaconitate hydratase activity"/>
    <property type="evidence" value="ECO:0007669"/>
    <property type="project" value="UniProtKB-UniRule"/>
</dbReference>
<dbReference type="InterPro" id="IPR036008">
    <property type="entry name" value="Aconitase_4Fe-4S_dom"/>
</dbReference>
<feature type="domain" description="Aconitase/3-isopropylmalate dehydratase large subunit alpha/beta/alpha" evidence="18">
    <location>
        <begin position="45"/>
        <end position="484"/>
    </location>
</feature>
<evidence type="ECO:0000256" key="13">
    <source>
        <dbReference type="ARBA" id="ARBA00023154"/>
    </source>
</evidence>
<dbReference type="Pfam" id="PF00694">
    <property type="entry name" value="Aconitase_C"/>
    <property type="match status" value="1"/>
</dbReference>
<evidence type="ECO:0000256" key="15">
    <source>
        <dbReference type="ARBA" id="ARBA00029338"/>
    </source>
</evidence>
<evidence type="ECO:0000256" key="16">
    <source>
        <dbReference type="ARBA" id="ARBA00032706"/>
    </source>
</evidence>
<evidence type="ECO:0000256" key="14">
    <source>
        <dbReference type="ARBA" id="ARBA00023239"/>
    </source>
</evidence>
<protein>
    <recommendedName>
        <fullName evidence="6 17">Homoaconitase, mitochondrial</fullName>
        <ecNumber evidence="5 17">4.2.1.36</ecNumber>
    </recommendedName>
    <alternativeName>
        <fullName evidence="16 17">Homoaconitate hydratase</fullName>
    </alternativeName>
</protein>
<dbReference type="InterPro" id="IPR004418">
    <property type="entry name" value="Homoaconitase_mito"/>
</dbReference>
<comment type="cofactor">
    <cofactor evidence="17">
        <name>[4Fe-4S] cluster</name>
        <dbReference type="ChEBI" id="CHEBI:49883"/>
    </cofactor>
    <text evidence="17">Binds 1 [4Fe-4S] cluster per subunit.</text>
</comment>
<keyword evidence="8 17" id="KW-0479">Metal-binding</keyword>
<evidence type="ECO:0000256" key="2">
    <source>
        <dbReference type="ARBA" id="ARBA00004173"/>
    </source>
</evidence>
<evidence type="ECO:0000256" key="4">
    <source>
        <dbReference type="ARBA" id="ARBA00007185"/>
    </source>
</evidence>
<evidence type="ECO:0000256" key="8">
    <source>
        <dbReference type="ARBA" id="ARBA00022723"/>
    </source>
</evidence>
<dbReference type="OrthoDB" id="10262323at2759"/>
<evidence type="ECO:0000256" key="17">
    <source>
        <dbReference type="RuleBase" id="RU362038"/>
    </source>
</evidence>
<dbReference type="SUPFAM" id="SSF53732">
    <property type="entry name" value="Aconitase iron-sulfur domain"/>
    <property type="match status" value="1"/>
</dbReference>
<dbReference type="EC" id="4.2.1.36" evidence="5 17"/>
<dbReference type="GO" id="GO:0046872">
    <property type="term" value="F:metal ion binding"/>
    <property type="evidence" value="ECO:0007669"/>
    <property type="project" value="UniProtKB-UniRule"/>
</dbReference>
<feature type="domain" description="Aconitase A/isopropylmalate dehydratase small subunit swivel" evidence="19">
    <location>
        <begin position="595"/>
        <end position="668"/>
    </location>
</feature>
<keyword evidence="9 17" id="KW-0809">Transit peptide</keyword>
<evidence type="ECO:0000259" key="19">
    <source>
        <dbReference type="Pfam" id="PF00694"/>
    </source>
</evidence>
<comment type="pathway">
    <text evidence="3 17">Amino-acid biosynthesis; L-lysine biosynthesis via AAA pathway; L-alpha-aminoadipate from 2-oxoglutarate: step 3/5.</text>
</comment>
<evidence type="ECO:0000259" key="18">
    <source>
        <dbReference type="Pfam" id="PF00330"/>
    </source>
</evidence>
<dbReference type="PANTHER" id="PTHR43822">
    <property type="entry name" value="HOMOACONITASE, MITOCHONDRIAL-RELATED"/>
    <property type="match status" value="1"/>
</dbReference>
<evidence type="ECO:0000256" key="6">
    <source>
        <dbReference type="ARBA" id="ARBA00021560"/>
    </source>
</evidence>
<dbReference type="Pfam" id="PF00330">
    <property type="entry name" value="Aconitase"/>
    <property type="match status" value="1"/>
</dbReference>
<evidence type="ECO:0000256" key="5">
    <source>
        <dbReference type="ARBA" id="ARBA00012022"/>
    </source>
</evidence>
<dbReference type="InterPro" id="IPR018136">
    <property type="entry name" value="Aconitase_4Fe-4S_BS"/>
</dbReference>
<dbReference type="GO" id="GO:0005739">
    <property type="term" value="C:mitochondrion"/>
    <property type="evidence" value="ECO:0007669"/>
    <property type="project" value="UniProtKB-SubCell"/>
</dbReference>
<comment type="subcellular location">
    <subcellularLocation>
        <location evidence="2 17">Mitochondrion</location>
    </subcellularLocation>
</comment>
<dbReference type="NCBIfam" id="TIGR00139">
    <property type="entry name" value="h_aconitase"/>
    <property type="match status" value="1"/>
</dbReference>
<keyword evidence="14 17" id="KW-0456">Lyase</keyword>
<dbReference type="EMBL" id="AVOT02003834">
    <property type="protein sequence ID" value="MBW0474705.1"/>
    <property type="molecule type" value="Genomic_DNA"/>
</dbReference>
<evidence type="ECO:0000256" key="11">
    <source>
        <dbReference type="ARBA" id="ARBA00023014"/>
    </source>
</evidence>
<dbReference type="PROSITE" id="PS01244">
    <property type="entry name" value="ACONITASE_2"/>
    <property type="match status" value="1"/>
</dbReference>
<reference evidence="20" key="1">
    <citation type="submission" date="2021-03" db="EMBL/GenBank/DDBJ databases">
        <title>Draft genome sequence of rust myrtle Austropuccinia psidii MF-1, a brazilian biotype.</title>
        <authorList>
            <person name="Quecine M.C."/>
            <person name="Pachon D.M.R."/>
            <person name="Bonatelli M.L."/>
            <person name="Correr F.H."/>
            <person name="Franceschini L.M."/>
            <person name="Leite T.F."/>
            <person name="Margarido G.R.A."/>
            <person name="Almeida C.A."/>
            <person name="Ferrarezi J.A."/>
            <person name="Labate C.A."/>
        </authorList>
    </citation>
    <scope>NUCLEOTIDE SEQUENCE</scope>
    <source>
        <strain evidence="20">MF-1</strain>
    </source>
</reference>
<proteinExistence type="inferred from homology"/>
<evidence type="ECO:0000256" key="7">
    <source>
        <dbReference type="ARBA" id="ARBA00022605"/>
    </source>
</evidence>
<dbReference type="PANTHER" id="PTHR43822:SF2">
    <property type="entry name" value="HOMOACONITASE, MITOCHONDRIAL"/>
    <property type="match status" value="1"/>
</dbReference>
<dbReference type="PRINTS" id="PR00415">
    <property type="entry name" value="ACONITASE"/>
</dbReference>
<keyword evidence="12 17" id="KW-0496">Mitochondrion</keyword>
<dbReference type="InterPro" id="IPR050067">
    <property type="entry name" value="IPM_dehydratase_rel_enz"/>
</dbReference>
<evidence type="ECO:0000256" key="3">
    <source>
        <dbReference type="ARBA" id="ARBA00005106"/>
    </source>
</evidence>
<dbReference type="AlphaFoldDB" id="A0A9Q3C1U5"/>
<dbReference type="Proteomes" id="UP000765509">
    <property type="component" value="Unassembled WGS sequence"/>
</dbReference>
<keyword evidence="21" id="KW-1185">Reference proteome</keyword>
<evidence type="ECO:0000256" key="10">
    <source>
        <dbReference type="ARBA" id="ARBA00023004"/>
    </source>
</evidence>
<dbReference type="Gene3D" id="3.30.499.10">
    <property type="entry name" value="Aconitase, domain 3"/>
    <property type="match status" value="2"/>
</dbReference>
<comment type="similarity">
    <text evidence="4 17">Belongs to the aconitase/IPM isomerase family.</text>
</comment>
<evidence type="ECO:0000256" key="12">
    <source>
        <dbReference type="ARBA" id="ARBA00023128"/>
    </source>
</evidence>
<accession>A0A9Q3C1U5</accession>
<sequence>MLLLSVNLKKSLHFNNNQFKSIFSNNSIRNISSSKFNLKNQNLIEKIVQKYAVDLKSDKFIKSGDFVMLKPEHVMTHDNTAPVISKFNSIGASKISNPSQPVFTIDHDVQNKSESNLKKYSKIENFAHQQGIDFYPPGRGIGHQIMIEEGYAFPGTLMVASDSHSNMYGGVGCLGTPVVRTDAASIWATQRTWWQVPEIVKVELIGSLPFGVTGKDIIVSLCGSFNQDQVLNTAIEFTGDQISTLTIDERLAISNMTTEWGALAGVFPIDQVLIDWYRDLLRKRELSTFIKSHSIPSPNFGHPRLSQARVDNLNHLANQLKPDPDAYYSKTLTLDLSTLVPHVSGPNSVKLSNPLSALESQNIPINKAYLLSCVNSRTSDLRAAAEVVKGKSVAPGVEFYIAAASSVVQAESESNGDWATLVEAGAKVLPAGCGPCIGLGTGLLKEGEVGISATNRNYKGRMGSPLAKAYLASPAVVAASAVAGKICGPHQSSNTIPQISIVHHTQPSLPVSSSSPSSDIEPLLPSFPTSFSGPLLFAPGDNINTDGIYPGKYTYQDDITAEQQAKVVMENYDPTFAATVSELFPSSTELFTTSVQNQNFSQKALHSSKTGKGVILVSGYNFGTGSSREQAATALKNSGIPVVIGGSFSDIFKRNSINNGLICLESPQLVKTLNERFGNSINKDSTQLTITTDWEIELNCITSQLVIKTGNGSEELIFPIQSIGRSVQEIFLAGGLEGWVRERI</sequence>
<keyword evidence="10 17" id="KW-0408">Iron</keyword>
<dbReference type="Gene3D" id="3.20.19.10">
    <property type="entry name" value="Aconitase, domain 4"/>
    <property type="match status" value="1"/>
</dbReference>
<comment type="function">
    <text evidence="1 17">Catalyzes the reversible hydration of cis-homoaconitate to (2R,3S)-homoisocitrate, a step in the alpha-aminoadipate pathway for lysine biosynthesis.</text>
</comment>
<dbReference type="InterPro" id="IPR000573">
    <property type="entry name" value="AconitaseA/IPMdHydase_ssu_swvl"/>
</dbReference>
<keyword evidence="11 17" id="KW-0411">Iron-sulfur</keyword>
<comment type="caution">
    <text evidence="20">The sequence shown here is derived from an EMBL/GenBank/DDBJ whole genome shotgun (WGS) entry which is preliminary data.</text>
</comment>
<keyword evidence="13 17" id="KW-0457">Lysine biosynthesis</keyword>
<evidence type="ECO:0000313" key="21">
    <source>
        <dbReference type="Proteomes" id="UP000765509"/>
    </source>
</evidence>
<evidence type="ECO:0000256" key="1">
    <source>
        <dbReference type="ARBA" id="ARBA00003422"/>
    </source>
</evidence>
<dbReference type="GO" id="GO:0019878">
    <property type="term" value="P:lysine biosynthetic process via aminoadipic acid"/>
    <property type="evidence" value="ECO:0007669"/>
    <property type="project" value="UniProtKB-UniRule"/>
</dbReference>
<dbReference type="InterPro" id="IPR015928">
    <property type="entry name" value="Aconitase/3IPM_dehydase_swvl"/>
</dbReference>
<dbReference type="InterPro" id="IPR001030">
    <property type="entry name" value="Acoase/IPM_deHydtase_lsu_aba"/>
</dbReference>
<comment type="catalytic activity">
    <reaction evidence="15 17">
        <text>(2R,3S)-homoisocitrate = cis-homoaconitate + H2O</text>
        <dbReference type="Rhea" id="RHEA:15485"/>
        <dbReference type="ChEBI" id="CHEBI:15377"/>
        <dbReference type="ChEBI" id="CHEBI:15404"/>
        <dbReference type="ChEBI" id="CHEBI:58174"/>
        <dbReference type="EC" id="4.2.1.36"/>
    </reaction>
</comment>
<evidence type="ECO:0000256" key="9">
    <source>
        <dbReference type="ARBA" id="ARBA00022946"/>
    </source>
</evidence>
<dbReference type="InterPro" id="IPR015931">
    <property type="entry name" value="Acnase/IPM_dHydase_lsu_aba_1/3"/>
</dbReference>
<organism evidence="20 21">
    <name type="scientific">Austropuccinia psidii MF-1</name>
    <dbReference type="NCBI Taxonomy" id="1389203"/>
    <lineage>
        <taxon>Eukaryota</taxon>
        <taxon>Fungi</taxon>
        <taxon>Dikarya</taxon>
        <taxon>Basidiomycota</taxon>
        <taxon>Pucciniomycotina</taxon>
        <taxon>Pucciniomycetes</taxon>
        <taxon>Pucciniales</taxon>
        <taxon>Sphaerophragmiaceae</taxon>
        <taxon>Austropuccinia</taxon>
    </lineage>
</organism>
<evidence type="ECO:0000313" key="20">
    <source>
        <dbReference type="EMBL" id="MBW0474705.1"/>
    </source>
</evidence>
<dbReference type="SUPFAM" id="SSF52016">
    <property type="entry name" value="LeuD/IlvD-like"/>
    <property type="match status" value="1"/>
</dbReference>
<name>A0A9Q3C1U5_9BASI</name>
<gene>
    <name evidence="20" type="ORF">O181_014420</name>
</gene>